<dbReference type="Proteomes" id="UP000015102">
    <property type="component" value="Unassembled WGS sequence"/>
</dbReference>
<reference evidence="2" key="1">
    <citation type="submission" date="2013-02" db="EMBL/GenBank/DDBJ databases">
        <authorList>
            <person name="Hughes D."/>
        </authorList>
    </citation>
    <scope>NUCLEOTIDE SEQUENCE</scope>
    <source>
        <strain>Durham</strain>
        <strain evidence="2">NC isolate 2 -- Noor lab</strain>
    </source>
</reference>
<dbReference type="EMBL" id="CAQQ02385891">
    <property type="status" value="NOT_ANNOTATED_CDS"/>
    <property type="molecule type" value="Genomic_DNA"/>
</dbReference>
<evidence type="ECO:0000313" key="1">
    <source>
        <dbReference type="EnsemblMetazoa" id="MESCA009125-PA"/>
    </source>
</evidence>
<protein>
    <submittedName>
        <fullName evidence="1">Uncharacterized protein</fullName>
    </submittedName>
</protein>
<dbReference type="AlphaFoldDB" id="T1GZ33"/>
<keyword evidence="2" id="KW-1185">Reference proteome</keyword>
<proteinExistence type="predicted"/>
<organism evidence="1 2">
    <name type="scientific">Megaselia scalaris</name>
    <name type="common">Humpbacked fly</name>
    <name type="synonym">Phora scalaris</name>
    <dbReference type="NCBI Taxonomy" id="36166"/>
    <lineage>
        <taxon>Eukaryota</taxon>
        <taxon>Metazoa</taxon>
        <taxon>Ecdysozoa</taxon>
        <taxon>Arthropoda</taxon>
        <taxon>Hexapoda</taxon>
        <taxon>Insecta</taxon>
        <taxon>Pterygota</taxon>
        <taxon>Neoptera</taxon>
        <taxon>Endopterygota</taxon>
        <taxon>Diptera</taxon>
        <taxon>Brachycera</taxon>
        <taxon>Muscomorpha</taxon>
        <taxon>Platypezoidea</taxon>
        <taxon>Phoridae</taxon>
        <taxon>Megaseliini</taxon>
        <taxon>Megaselia</taxon>
    </lineage>
</organism>
<reference evidence="1" key="2">
    <citation type="submission" date="2015-06" db="UniProtKB">
        <authorList>
            <consortium name="EnsemblMetazoa"/>
        </authorList>
    </citation>
    <scope>IDENTIFICATION</scope>
</reference>
<dbReference type="EnsemblMetazoa" id="MESCA009125-RA">
    <property type="protein sequence ID" value="MESCA009125-PA"/>
    <property type="gene ID" value="MESCA009125"/>
</dbReference>
<name>T1GZ33_MEGSC</name>
<dbReference type="EMBL" id="CAQQ02385890">
    <property type="status" value="NOT_ANNOTATED_CDS"/>
    <property type="molecule type" value="Genomic_DNA"/>
</dbReference>
<dbReference type="HOGENOM" id="CLU_2778741_0_0_1"/>
<evidence type="ECO:0000313" key="2">
    <source>
        <dbReference type="Proteomes" id="UP000015102"/>
    </source>
</evidence>
<sequence>MNNNNADWVSFPPSVYYYQSYSKLHTKRSIKNSIPYFPPEAALPAEAINSLHTKKQVKILDFVTPETKI</sequence>
<accession>T1GZ33</accession>